<dbReference type="Gene3D" id="3.40.50.720">
    <property type="entry name" value="NAD(P)-binding Rossmann-like Domain"/>
    <property type="match status" value="1"/>
</dbReference>
<dbReference type="Proteomes" id="UP001379533">
    <property type="component" value="Chromosome"/>
</dbReference>
<name>A0ABZ2K718_9BACT</name>
<dbReference type="InterPro" id="IPR036291">
    <property type="entry name" value="NAD(P)-bd_dom_sf"/>
</dbReference>
<reference evidence="2 3" key="1">
    <citation type="submission" date="2021-12" db="EMBL/GenBank/DDBJ databases">
        <title>Discovery of the Pendulisporaceae a myxobacterial family with distinct sporulation behavior and unique specialized metabolism.</title>
        <authorList>
            <person name="Garcia R."/>
            <person name="Popoff A."/>
            <person name="Bader C.D."/>
            <person name="Loehr J."/>
            <person name="Walesch S."/>
            <person name="Walt C."/>
            <person name="Boldt J."/>
            <person name="Bunk B."/>
            <person name="Haeckl F.J.F.P.J."/>
            <person name="Gunesch A.P."/>
            <person name="Birkelbach J."/>
            <person name="Nuebel U."/>
            <person name="Pietschmann T."/>
            <person name="Bach T."/>
            <person name="Mueller R."/>
        </authorList>
    </citation>
    <scope>NUCLEOTIDE SEQUENCE [LARGE SCALE GENOMIC DNA]</scope>
    <source>
        <strain evidence="2 3">MSr12523</strain>
    </source>
</reference>
<dbReference type="PANTHER" id="PTHR43355:SF2">
    <property type="entry name" value="FLAVIN REDUCTASE (NADPH)"/>
    <property type="match status" value="1"/>
</dbReference>
<keyword evidence="3" id="KW-1185">Reference proteome</keyword>
<feature type="domain" description="NAD(P)-binding" evidence="1">
    <location>
        <begin position="8"/>
        <end position="209"/>
    </location>
</feature>
<gene>
    <name evidence="2" type="ORF">LZC95_46475</name>
</gene>
<organism evidence="2 3">
    <name type="scientific">Pendulispora brunnea</name>
    <dbReference type="NCBI Taxonomy" id="2905690"/>
    <lineage>
        <taxon>Bacteria</taxon>
        <taxon>Pseudomonadati</taxon>
        <taxon>Myxococcota</taxon>
        <taxon>Myxococcia</taxon>
        <taxon>Myxococcales</taxon>
        <taxon>Sorangiineae</taxon>
        <taxon>Pendulisporaceae</taxon>
        <taxon>Pendulispora</taxon>
    </lineage>
</organism>
<dbReference type="EMBL" id="CP089982">
    <property type="protein sequence ID" value="WXA93889.1"/>
    <property type="molecule type" value="Genomic_DNA"/>
</dbReference>
<evidence type="ECO:0000313" key="3">
    <source>
        <dbReference type="Proteomes" id="UP001379533"/>
    </source>
</evidence>
<dbReference type="PANTHER" id="PTHR43355">
    <property type="entry name" value="FLAVIN REDUCTASE (NADPH)"/>
    <property type="match status" value="1"/>
</dbReference>
<protein>
    <submittedName>
        <fullName evidence="2">NAD(P)H-binding protein</fullName>
    </submittedName>
</protein>
<proteinExistence type="predicted"/>
<dbReference type="RefSeq" id="WP_394844489.1">
    <property type="nucleotide sequence ID" value="NZ_CP089982.1"/>
</dbReference>
<sequence>MKLTIFAATGGVGGQLLTQALDAGHEVTAVVRNPSKISRKEVRVVTADLAAPDRGALESAVDGADAVLSGLGPRSSSEAGIAWRGTQAIVNAMQATSARRLVVISAAPVGTVPSPARPNPPKFDPGDGAFLRHVVYPILKTLLRKYYVDLAQMEDIVRESSLDWTVVRPPQLTDKPLTGSYRVAFEQNLPRGLHISRADVAHFMLRALERADTSRRVVAIAD</sequence>
<accession>A0ABZ2K718</accession>
<dbReference type="Pfam" id="PF13460">
    <property type="entry name" value="NAD_binding_10"/>
    <property type="match status" value="1"/>
</dbReference>
<dbReference type="SUPFAM" id="SSF51735">
    <property type="entry name" value="NAD(P)-binding Rossmann-fold domains"/>
    <property type="match status" value="1"/>
</dbReference>
<dbReference type="InterPro" id="IPR016040">
    <property type="entry name" value="NAD(P)-bd_dom"/>
</dbReference>
<evidence type="ECO:0000313" key="2">
    <source>
        <dbReference type="EMBL" id="WXA93889.1"/>
    </source>
</evidence>
<dbReference type="InterPro" id="IPR051606">
    <property type="entry name" value="Polyketide_Oxido-like"/>
</dbReference>
<evidence type="ECO:0000259" key="1">
    <source>
        <dbReference type="Pfam" id="PF13460"/>
    </source>
</evidence>